<sequence>MTECNAILKLASMLRTRWILWIESGSGSCSCSCSAVSCFQTDNLPWFLGQRKDQVNYNGDELVMEIDRAIRESDDERLKTKYNNAVYVIQRALALYECNCGFGDLRRFMGVGVFDFGEDRKQNYIMEVFRGFPTAEFEEVAFSFNGGKDSTVLLHLLRAGYFLHLENLSRSSGSPTNCKLRCPIRTIYFESPSAFTEINQFTYEAASMYDLQMEIIRLDFKSGLEALLREKPVKSIFLGTRIGDPNAIGQEQFSPSSPGWPPFMRVNPILDWSYRDVWAFLLTCKVQYCSLYDKGYTSIGSIHDTVPNALLNTSDSFSSKDKFKPAFLLQDGRLERAGRAKKCSPPTCGADPIVSNGLNDLDSYKNKTLTASVITVGDEILFGTVEDQLGASLCRKLYSIGWAVSHIAVVRNNLDSVADEIERWKSVDDMIFILGGVGPLHSDVSATGVAKSFGVRLAPDEEFEEYLRHRAGDNCTGDRNEMAQLPEGITELLNHEMLPVPMIKCKNVILLSATNVTELDKEWNCLVELSSSSGPLALMPPFLSKYMSTTLSDIETAQPISKLCLEFPDIYIGCYRKSRLESLVISFVGKDQVRVELAVQALLNSPHTSAILLEVLGHQLHFSQDPNSKHLGTTVWDASMVFAKFLEKNCRKGRFSPSKLKGKRVIELGAGCGVAGFGMALLGCDVVTTDQVEVLPLLMRNVERNTSRITQRNLESGSKSPILRKSLEKALVLYLSIKLLNQEKLSSFGSIRAEELDWGNQDHIRAVEPPFDYIIGTDVVYAEHLLEPLLRTIFALSGPKTTILLGYEIRSTAVHEQMVQMWKNNFEMKTISRSKMDSKYQHESIQLYVMIPKARPGSTEMNGNSEDCEIFESEESSEVCGNEEVFEDCNLVAEDENISDWEARRYGSMAARLLCDIKIT</sequence>
<evidence type="ECO:0000256" key="12">
    <source>
        <dbReference type="ARBA" id="ARBA00049494"/>
    </source>
</evidence>
<comment type="caution">
    <text evidence="14">The sequence shown here is derived from an EMBL/GenBank/DDBJ whole genome shotgun (WGS) entry which is preliminary data.</text>
</comment>
<dbReference type="PANTHER" id="PTHR23293">
    <property type="entry name" value="FAD SYNTHETASE-RELATED FMN ADENYLYLTRANSFERASE"/>
    <property type="match status" value="1"/>
</dbReference>
<keyword evidence="5" id="KW-0808">Transferase</keyword>
<evidence type="ECO:0000256" key="10">
    <source>
        <dbReference type="ARBA" id="ARBA00031145"/>
    </source>
</evidence>
<dbReference type="InterPro" id="IPR029063">
    <property type="entry name" value="SAM-dependent_MTases_sf"/>
</dbReference>
<keyword evidence="7" id="KW-0547">Nucleotide-binding</keyword>
<name>A0A7J7NID9_9MAGN</name>
<dbReference type="InterPro" id="IPR001453">
    <property type="entry name" value="MoaB/Mog_dom"/>
</dbReference>
<dbReference type="InterPro" id="IPR019410">
    <property type="entry name" value="Methyltransf_16"/>
</dbReference>
<evidence type="ECO:0000259" key="13">
    <source>
        <dbReference type="SMART" id="SM00852"/>
    </source>
</evidence>
<dbReference type="SUPFAM" id="SSF53218">
    <property type="entry name" value="Molybdenum cofactor biosynthesis proteins"/>
    <property type="match status" value="1"/>
</dbReference>
<keyword evidence="6" id="KW-0548">Nucleotidyltransferase</keyword>
<accession>A0A7J7NID9</accession>
<proteinExistence type="predicted"/>
<dbReference type="GO" id="GO:0003919">
    <property type="term" value="F:FMN adenylyltransferase activity"/>
    <property type="evidence" value="ECO:0007669"/>
    <property type="project" value="UniProtKB-EC"/>
</dbReference>
<evidence type="ECO:0000256" key="7">
    <source>
        <dbReference type="ARBA" id="ARBA00022741"/>
    </source>
</evidence>
<dbReference type="CDD" id="cd23948">
    <property type="entry name" value="FAD_synthase"/>
    <property type="match status" value="1"/>
</dbReference>
<evidence type="ECO:0000256" key="4">
    <source>
        <dbReference type="ARBA" id="ARBA00022643"/>
    </source>
</evidence>
<dbReference type="GO" id="GO:0006747">
    <property type="term" value="P:FAD biosynthetic process"/>
    <property type="evidence" value="ECO:0007669"/>
    <property type="project" value="TreeGrafter"/>
</dbReference>
<organism evidence="14 15">
    <name type="scientific">Kingdonia uniflora</name>
    <dbReference type="NCBI Taxonomy" id="39325"/>
    <lineage>
        <taxon>Eukaryota</taxon>
        <taxon>Viridiplantae</taxon>
        <taxon>Streptophyta</taxon>
        <taxon>Embryophyta</taxon>
        <taxon>Tracheophyta</taxon>
        <taxon>Spermatophyta</taxon>
        <taxon>Magnoliopsida</taxon>
        <taxon>Ranunculales</taxon>
        <taxon>Circaeasteraceae</taxon>
        <taxon>Kingdonia</taxon>
    </lineage>
</organism>
<feature type="domain" description="MoaB/Mog" evidence="13">
    <location>
        <begin position="372"/>
        <end position="545"/>
    </location>
</feature>
<evidence type="ECO:0000313" key="15">
    <source>
        <dbReference type="Proteomes" id="UP000541444"/>
    </source>
</evidence>
<evidence type="ECO:0000256" key="3">
    <source>
        <dbReference type="ARBA" id="ARBA00022630"/>
    </source>
</evidence>
<dbReference type="PANTHER" id="PTHR23293:SF9">
    <property type="entry name" value="FAD SYNTHASE"/>
    <property type="match status" value="1"/>
</dbReference>
<dbReference type="SMART" id="SM00852">
    <property type="entry name" value="MoCF_biosynth"/>
    <property type="match status" value="1"/>
</dbReference>
<evidence type="ECO:0000256" key="1">
    <source>
        <dbReference type="ARBA" id="ARBA00004726"/>
    </source>
</evidence>
<comment type="pathway">
    <text evidence="1">Cofactor biosynthesis; FAD biosynthesis; FAD from FMN: step 1/1.</text>
</comment>
<keyword evidence="4" id="KW-0288">FMN</keyword>
<dbReference type="Pfam" id="PF10294">
    <property type="entry name" value="Methyltransf_16"/>
    <property type="match status" value="2"/>
</dbReference>
<keyword evidence="9" id="KW-0067">ATP-binding</keyword>
<evidence type="ECO:0000256" key="9">
    <source>
        <dbReference type="ARBA" id="ARBA00022840"/>
    </source>
</evidence>
<evidence type="ECO:0000256" key="6">
    <source>
        <dbReference type="ARBA" id="ARBA00022695"/>
    </source>
</evidence>
<keyword evidence="8" id="KW-0274">FAD</keyword>
<dbReference type="Gene3D" id="3.40.980.10">
    <property type="entry name" value="MoaB/Mog-like domain"/>
    <property type="match status" value="1"/>
</dbReference>
<evidence type="ECO:0000313" key="14">
    <source>
        <dbReference type="EMBL" id="KAF6166936.1"/>
    </source>
</evidence>
<evidence type="ECO:0000256" key="8">
    <source>
        <dbReference type="ARBA" id="ARBA00022827"/>
    </source>
</evidence>
<dbReference type="EC" id="2.7.7.2" evidence="2"/>
<dbReference type="InterPro" id="IPR014729">
    <property type="entry name" value="Rossmann-like_a/b/a_fold"/>
</dbReference>
<evidence type="ECO:0000256" key="5">
    <source>
        <dbReference type="ARBA" id="ARBA00022679"/>
    </source>
</evidence>
<dbReference type="SUPFAM" id="SSF53335">
    <property type="entry name" value="S-adenosyl-L-methionine-dependent methyltransferases"/>
    <property type="match status" value="1"/>
</dbReference>
<dbReference type="AlphaFoldDB" id="A0A7J7NID9"/>
<dbReference type="OrthoDB" id="270728at2759"/>
<dbReference type="Pfam" id="PF00994">
    <property type="entry name" value="MoCF_biosynth"/>
    <property type="match status" value="1"/>
</dbReference>
<dbReference type="FunFam" id="3.40.980.10:FF:000010">
    <property type="entry name" value="Phosphoadenosine phosphosulfate reductase family protein"/>
    <property type="match status" value="1"/>
</dbReference>
<dbReference type="Pfam" id="PF01507">
    <property type="entry name" value="PAPS_reduct"/>
    <property type="match status" value="1"/>
</dbReference>
<dbReference type="InterPro" id="IPR036425">
    <property type="entry name" value="MoaB/Mog-like_dom_sf"/>
</dbReference>
<dbReference type="Gene3D" id="3.40.50.150">
    <property type="entry name" value="Vaccinia Virus protein VP39"/>
    <property type="match status" value="1"/>
</dbReference>
<dbReference type="Proteomes" id="UP000541444">
    <property type="component" value="Unassembled WGS sequence"/>
</dbReference>
<reference evidence="14 15" key="1">
    <citation type="journal article" date="2020" name="IScience">
        <title>Genome Sequencing of the Endangered Kingdonia uniflora (Circaeasteraceae, Ranunculales) Reveals Potential Mechanisms of Evolutionary Specialization.</title>
        <authorList>
            <person name="Sun Y."/>
            <person name="Deng T."/>
            <person name="Zhang A."/>
            <person name="Moore M.J."/>
            <person name="Landis J.B."/>
            <person name="Lin N."/>
            <person name="Zhang H."/>
            <person name="Zhang X."/>
            <person name="Huang J."/>
            <person name="Zhang X."/>
            <person name="Sun H."/>
            <person name="Wang H."/>
        </authorList>
    </citation>
    <scope>NUCLEOTIDE SEQUENCE [LARGE SCALE GENOMIC DNA]</scope>
    <source>
        <strain evidence="14">TB1705</strain>
        <tissue evidence="14">Leaf</tissue>
    </source>
</reference>
<evidence type="ECO:0000256" key="11">
    <source>
        <dbReference type="ARBA" id="ARBA00031871"/>
    </source>
</evidence>
<keyword evidence="3" id="KW-0285">Flavoprotein</keyword>
<comment type="catalytic activity">
    <reaction evidence="12">
        <text>FMN + ATP + H(+) = FAD + diphosphate</text>
        <dbReference type="Rhea" id="RHEA:17237"/>
        <dbReference type="ChEBI" id="CHEBI:15378"/>
        <dbReference type="ChEBI" id="CHEBI:30616"/>
        <dbReference type="ChEBI" id="CHEBI:33019"/>
        <dbReference type="ChEBI" id="CHEBI:57692"/>
        <dbReference type="ChEBI" id="CHEBI:58210"/>
        <dbReference type="EC" id="2.7.7.2"/>
    </reaction>
</comment>
<dbReference type="Gene3D" id="3.40.50.620">
    <property type="entry name" value="HUPs"/>
    <property type="match status" value="1"/>
</dbReference>
<evidence type="ECO:0000256" key="2">
    <source>
        <dbReference type="ARBA" id="ARBA00012393"/>
    </source>
</evidence>
<dbReference type="InterPro" id="IPR002500">
    <property type="entry name" value="PAPS_reduct_dom"/>
</dbReference>
<gene>
    <name evidence="14" type="ORF">GIB67_037449</name>
</gene>
<dbReference type="EMBL" id="JACGCM010000768">
    <property type="protein sequence ID" value="KAF6166936.1"/>
    <property type="molecule type" value="Genomic_DNA"/>
</dbReference>
<protein>
    <recommendedName>
        <fullName evidence="2">FAD synthase</fullName>
        <ecNumber evidence="2">2.7.7.2</ecNumber>
    </recommendedName>
    <alternativeName>
        <fullName evidence="10">FAD pyrophosphorylase</fullName>
    </alternativeName>
    <alternativeName>
        <fullName evidence="11">FMN adenylyltransferase</fullName>
    </alternativeName>
</protein>
<keyword evidence="15" id="KW-1185">Reference proteome</keyword>
<dbReference type="SUPFAM" id="SSF52402">
    <property type="entry name" value="Adenine nucleotide alpha hydrolases-like"/>
    <property type="match status" value="1"/>
</dbReference>
<dbReference type="FunFam" id="3.40.50.620:FF:000135">
    <property type="entry name" value="Phosphoadenosine phosphosulfate reductase family protein"/>
    <property type="match status" value="1"/>
</dbReference>
<dbReference type="GO" id="GO:0005524">
    <property type="term" value="F:ATP binding"/>
    <property type="evidence" value="ECO:0007669"/>
    <property type="project" value="UniProtKB-KW"/>
</dbReference>